<reference evidence="10 11" key="1">
    <citation type="submission" date="2021-11" db="EMBL/GenBank/DDBJ databases">
        <title>Black yeast isolated from Biological Soil Crust.</title>
        <authorList>
            <person name="Kurbessoian T."/>
        </authorList>
    </citation>
    <scope>NUCLEOTIDE SEQUENCE [LARGE SCALE GENOMIC DNA]</scope>
    <source>
        <strain evidence="10 11">CCFEE 5522</strain>
    </source>
</reference>
<dbReference type="InterPro" id="IPR027109">
    <property type="entry name" value="Swc4/Dmap1"/>
</dbReference>
<dbReference type="InterPro" id="IPR032563">
    <property type="entry name" value="DAMP1_SANT-like"/>
</dbReference>
<feature type="domain" description="DAMP1 SANT/Myb-like" evidence="9">
    <location>
        <begin position="95"/>
        <end position="170"/>
    </location>
</feature>
<evidence type="ECO:0000256" key="3">
    <source>
        <dbReference type="ARBA" id="ARBA00019132"/>
    </source>
</evidence>
<dbReference type="Gene3D" id="1.10.10.60">
    <property type="entry name" value="Homeodomain-like"/>
    <property type="match status" value="1"/>
</dbReference>
<comment type="similarity">
    <text evidence="2">Belongs to the SWC4 family.</text>
</comment>
<feature type="region of interest" description="Disordered" evidence="8">
    <location>
        <begin position="289"/>
        <end position="324"/>
    </location>
</feature>
<proteinExistence type="inferred from homology"/>
<feature type="compositionally biased region" description="Low complexity" evidence="8">
    <location>
        <begin position="80"/>
        <end position="93"/>
    </location>
</feature>
<feature type="compositionally biased region" description="Low complexity" evidence="8">
    <location>
        <begin position="309"/>
        <end position="321"/>
    </location>
</feature>
<evidence type="ECO:0000256" key="8">
    <source>
        <dbReference type="SAM" id="MobiDB-lite"/>
    </source>
</evidence>
<keyword evidence="11" id="KW-1185">Reference proteome</keyword>
<organism evidence="10 11">
    <name type="scientific">Oleoguttula mirabilis</name>
    <dbReference type="NCBI Taxonomy" id="1507867"/>
    <lineage>
        <taxon>Eukaryota</taxon>
        <taxon>Fungi</taxon>
        <taxon>Dikarya</taxon>
        <taxon>Ascomycota</taxon>
        <taxon>Pezizomycotina</taxon>
        <taxon>Dothideomycetes</taxon>
        <taxon>Dothideomycetidae</taxon>
        <taxon>Mycosphaerellales</taxon>
        <taxon>Teratosphaeriaceae</taxon>
        <taxon>Oleoguttula</taxon>
    </lineage>
</organism>
<evidence type="ECO:0000259" key="9">
    <source>
        <dbReference type="Pfam" id="PF16282"/>
    </source>
</evidence>
<accession>A0AAV9JXT4</accession>
<keyword evidence="4" id="KW-0156">Chromatin regulator</keyword>
<evidence type="ECO:0000256" key="6">
    <source>
        <dbReference type="ARBA" id="ARBA00023163"/>
    </source>
</evidence>
<evidence type="ECO:0000256" key="7">
    <source>
        <dbReference type="ARBA" id="ARBA00023242"/>
    </source>
</evidence>
<name>A0AAV9JXT4_9PEZI</name>
<protein>
    <recommendedName>
        <fullName evidence="3">SWR1-complex protein 4</fullName>
    </recommendedName>
</protein>
<dbReference type="PANTHER" id="PTHR12855:SF10">
    <property type="entry name" value="DNA METHYLTRANSFERASE 1-ASSOCIATED PROTEIN 1"/>
    <property type="match status" value="1"/>
</dbReference>
<dbReference type="Proteomes" id="UP001324427">
    <property type="component" value="Unassembled WGS sequence"/>
</dbReference>
<dbReference type="AlphaFoldDB" id="A0AAV9JXT4"/>
<keyword evidence="6" id="KW-0804">Transcription</keyword>
<dbReference type="GO" id="GO:0006338">
    <property type="term" value="P:chromatin remodeling"/>
    <property type="evidence" value="ECO:0007669"/>
    <property type="project" value="InterPro"/>
</dbReference>
<dbReference type="PANTHER" id="PTHR12855">
    <property type="entry name" value="DNA METHYLTRANSFERASE 1-ASSOCIATED PROTEIN 1 FAMILY MEMBER"/>
    <property type="match status" value="1"/>
</dbReference>
<keyword evidence="7" id="KW-0539">Nucleus</keyword>
<feature type="region of interest" description="Disordered" evidence="8">
    <location>
        <begin position="26"/>
        <end position="93"/>
    </location>
</feature>
<sequence length="428" mass="48100">MTTRSDIIAALPLDFAATVDPVRAAPSAARATPNQPIARRRRLHKKPALRNRGRAAHWTYDTSIPPTRRDQLQVRRWRRAAPPSDSADTSPAASKFAKYDIKAEVPAYDDETYAQHLTHPDWTKDETDRLFATYEDCYGKWPVIADHYVADSHKTMEEMKSRFYSISATLLNLQTPMTAMTASEYSAYDVLKSFDPLKEASRKKLAEGHLRRPRNEVDEETVLLSELQRIMLHQNTLDSEREDLRRRLQHPVADQNGYQYSTSQALTTLWQQLLAADRMKKTQRLRPLDISGARPSQSGAAANLPGADTTTSATPQTAQQSVVDMSKQDLQRFGVMVVQAGQEKLPTGISFASDKLSKPRVAKSSLQTDKIAATLTHIGVPELIPLPTLAVVEQFERIMAKMQVLLDLRKVAEKEEQELRVRGAEMGV</sequence>
<dbReference type="GO" id="GO:0000122">
    <property type="term" value="P:negative regulation of transcription by RNA polymerase II"/>
    <property type="evidence" value="ECO:0007669"/>
    <property type="project" value="TreeGrafter"/>
</dbReference>
<evidence type="ECO:0000256" key="1">
    <source>
        <dbReference type="ARBA" id="ARBA00004123"/>
    </source>
</evidence>
<dbReference type="EMBL" id="JAVFHQ010000003">
    <property type="protein sequence ID" value="KAK4549888.1"/>
    <property type="molecule type" value="Genomic_DNA"/>
</dbReference>
<dbReference type="GO" id="GO:0003714">
    <property type="term" value="F:transcription corepressor activity"/>
    <property type="evidence" value="ECO:0007669"/>
    <property type="project" value="TreeGrafter"/>
</dbReference>
<keyword evidence="5" id="KW-0805">Transcription regulation</keyword>
<dbReference type="GO" id="GO:0035267">
    <property type="term" value="C:NuA4 histone acetyltransferase complex"/>
    <property type="evidence" value="ECO:0007669"/>
    <property type="project" value="InterPro"/>
</dbReference>
<dbReference type="Pfam" id="PF16282">
    <property type="entry name" value="SANT_DAMP1_like"/>
    <property type="match status" value="1"/>
</dbReference>
<evidence type="ECO:0000256" key="4">
    <source>
        <dbReference type="ARBA" id="ARBA00022853"/>
    </source>
</evidence>
<evidence type="ECO:0000313" key="10">
    <source>
        <dbReference type="EMBL" id="KAK4549888.1"/>
    </source>
</evidence>
<dbReference type="GO" id="GO:0006281">
    <property type="term" value="P:DNA repair"/>
    <property type="evidence" value="ECO:0007669"/>
    <property type="project" value="InterPro"/>
</dbReference>
<dbReference type="GO" id="GO:0000812">
    <property type="term" value="C:Swr1 complex"/>
    <property type="evidence" value="ECO:0007669"/>
    <property type="project" value="TreeGrafter"/>
</dbReference>
<evidence type="ECO:0000256" key="2">
    <source>
        <dbReference type="ARBA" id="ARBA00006918"/>
    </source>
</evidence>
<comment type="caution">
    <text evidence="10">The sequence shown here is derived from an EMBL/GenBank/DDBJ whole genome shotgun (WGS) entry which is preliminary data.</text>
</comment>
<feature type="compositionally biased region" description="Basic residues" evidence="8">
    <location>
        <begin position="38"/>
        <end position="55"/>
    </location>
</feature>
<comment type="subcellular location">
    <subcellularLocation>
        <location evidence="1">Nucleus</location>
    </subcellularLocation>
</comment>
<evidence type="ECO:0000256" key="5">
    <source>
        <dbReference type="ARBA" id="ARBA00023015"/>
    </source>
</evidence>
<evidence type="ECO:0000313" key="11">
    <source>
        <dbReference type="Proteomes" id="UP001324427"/>
    </source>
</evidence>
<gene>
    <name evidence="10" type="ORF">LTR36_005189</name>
</gene>